<accession>A0AA40CPN7</accession>
<dbReference type="GO" id="GO:0016787">
    <property type="term" value="F:hydrolase activity"/>
    <property type="evidence" value="ECO:0007669"/>
    <property type="project" value="UniProtKB-KW"/>
</dbReference>
<keyword evidence="3" id="KW-0347">Helicase</keyword>
<feature type="domain" description="Helicase C-terminal" evidence="5">
    <location>
        <begin position="22"/>
        <end position="177"/>
    </location>
</feature>
<dbReference type="PANTHER" id="PTHR47959">
    <property type="entry name" value="ATP-DEPENDENT RNA HELICASE RHLE-RELATED"/>
    <property type="match status" value="1"/>
</dbReference>
<name>A0AA40CPN7_9PEZI</name>
<dbReference type="Gene3D" id="3.40.50.300">
    <property type="entry name" value="P-loop containing nucleotide triphosphate hydrolases"/>
    <property type="match status" value="1"/>
</dbReference>
<keyword evidence="1" id="KW-0547">Nucleotide-binding</keyword>
<dbReference type="GO" id="GO:0003724">
    <property type="term" value="F:RNA helicase activity"/>
    <property type="evidence" value="ECO:0007669"/>
    <property type="project" value="TreeGrafter"/>
</dbReference>
<reference evidence="6" key="1">
    <citation type="submission" date="2023-06" db="EMBL/GenBank/DDBJ databases">
        <title>Genome-scale phylogeny and comparative genomics of the fungal order Sordariales.</title>
        <authorList>
            <consortium name="Lawrence Berkeley National Laboratory"/>
            <person name="Hensen N."/>
            <person name="Bonometti L."/>
            <person name="Westerberg I."/>
            <person name="Brannstrom I.O."/>
            <person name="Guillou S."/>
            <person name="Cros-Aarteil S."/>
            <person name="Calhoun S."/>
            <person name="Haridas S."/>
            <person name="Kuo A."/>
            <person name="Mondo S."/>
            <person name="Pangilinan J."/>
            <person name="Riley R."/>
            <person name="Labutti K."/>
            <person name="Andreopoulos B."/>
            <person name="Lipzen A."/>
            <person name="Chen C."/>
            <person name="Yanf M."/>
            <person name="Daum C."/>
            <person name="Ng V."/>
            <person name="Clum A."/>
            <person name="Steindorff A."/>
            <person name="Ohm R."/>
            <person name="Martin F."/>
            <person name="Silar P."/>
            <person name="Natvig D."/>
            <person name="Lalanne C."/>
            <person name="Gautier V."/>
            <person name="Ament-Velasquez S.L."/>
            <person name="Kruys A."/>
            <person name="Hutchinson M.I."/>
            <person name="Powell A.J."/>
            <person name="Barry K."/>
            <person name="Miller A.N."/>
            <person name="Grigoriev I.V."/>
            <person name="Debuchy R."/>
            <person name="Gladieux P."/>
            <person name="Thoren M.H."/>
            <person name="Johannesson H."/>
        </authorList>
    </citation>
    <scope>NUCLEOTIDE SEQUENCE</scope>
    <source>
        <strain evidence="6">SMH2532-1</strain>
    </source>
</reference>
<dbReference type="PROSITE" id="PS51194">
    <property type="entry name" value="HELICASE_CTER"/>
    <property type="match status" value="1"/>
</dbReference>
<gene>
    <name evidence="6" type="ORF">B0T16DRAFT_458380</name>
</gene>
<protein>
    <submittedName>
        <fullName evidence="6">P-loop containing nucleoside triphosphate hydrolase protein</fullName>
    </submittedName>
</protein>
<evidence type="ECO:0000256" key="1">
    <source>
        <dbReference type="ARBA" id="ARBA00022741"/>
    </source>
</evidence>
<dbReference type="GO" id="GO:0005524">
    <property type="term" value="F:ATP binding"/>
    <property type="evidence" value="ECO:0007669"/>
    <property type="project" value="UniProtKB-KW"/>
</dbReference>
<organism evidence="6 7">
    <name type="scientific">Cercophora newfieldiana</name>
    <dbReference type="NCBI Taxonomy" id="92897"/>
    <lineage>
        <taxon>Eukaryota</taxon>
        <taxon>Fungi</taxon>
        <taxon>Dikarya</taxon>
        <taxon>Ascomycota</taxon>
        <taxon>Pezizomycotina</taxon>
        <taxon>Sordariomycetes</taxon>
        <taxon>Sordariomycetidae</taxon>
        <taxon>Sordariales</taxon>
        <taxon>Lasiosphaeriaceae</taxon>
        <taxon>Cercophora</taxon>
    </lineage>
</organism>
<dbReference type="Pfam" id="PF00271">
    <property type="entry name" value="Helicase_C"/>
    <property type="match status" value="1"/>
</dbReference>
<dbReference type="InterPro" id="IPR027417">
    <property type="entry name" value="P-loop_NTPase"/>
</dbReference>
<evidence type="ECO:0000256" key="2">
    <source>
        <dbReference type="ARBA" id="ARBA00022801"/>
    </source>
</evidence>
<sequence>MSSKRAIPTMVHHSYLFLDQRLKDAHLVHLCNEAQRASQATAIFTRSVSETRRVSLLLNTLNIGAISLQSDLSPSTRAASLDKLRRKECHVVVTTDVAAGFGPMIPKVDRIINFSLVLWKLTPETYTKRIGNVKNHVGSSGLAITFVTQYDIEVYMRLEKILGVPLAEYAVDMDMIMLCKGQVEEAAL</sequence>
<dbReference type="AlphaFoldDB" id="A0AA40CPN7"/>
<dbReference type="InterPro" id="IPR001650">
    <property type="entry name" value="Helicase_C-like"/>
</dbReference>
<dbReference type="InterPro" id="IPR050079">
    <property type="entry name" value="DEAD_box_RNA_helicase"/>
</dbReference>
<comment type="caution">
    <text evidence="6">The sequence shown here is derived from an EMBL/GenBank/DDBJ whole genome shotgun (WGS) entry which is preliminary data.</text>
</comment>
<evidence type="ECO:0000259" key="5">
    <source>
        <dbReference type="PROSITE" id="PS51194"/>
    </source>
</evidence>
<keyword evidence="2 6" id="KW-0378">Hydrolase</keyword>
<evidence type="ECO:0000256" key="3">
    <source>
        <dbReference type="ARBA" id="ARBA00022806"/>
    </source>
</evidence>
<dbReference type="SUPFAM" id="SSF52540">
    <property type="entry name" value="P-loop containing nucleoside triphosphate hydrolases"/>
    <property type="match status" value="1"/>
</dbReference>
<dbReference type="EMBL" id="JAULSV010000004">
    <property type="protein sequence ID" value="KAK0646460.1"/>
    <property type="molecule type" value="Genomic_DNA"/>
</dbReference>
<evidence type="ECO:0000313" key="7">
    <source>
        <dbReference type="Proteomes" id="UP001174936"/>
    </source>
</evidence>
<dbReference type="GO" id="GO:0005829">
    <property type="term" value="C:cytosol"/>
    <property type="evidence" value="ECO:0007669"/>
    <property type="project" value="TreeGrafter"/>
</dbReference>
<dbReference type="PANTHER" id="PTHR47959:SF24">
    <property type="entry name" value="ATP-DEPENDENT RNA HELICASE"/>
    <property type="match status" value="1"/>
</dbReference>
<keyword evidence="7" id="KW-1185">Reference proteome</keyword>
<evidence type="ECO:0000313" key="6">
    <source>
        <dbReference type="EMBL" id="KAK0646460.1"/>
    </source>
</evidence>
<dbReference type="Proteomes" id="UP001174936">
    <property type="component" value="Unassembled WGS sequence"/>
</dbReference>
<evidence type="ECO:0000256" key="4">
    <source>
        <dbReference type="ARBA" id="ARBA00022840"/>
    </source>
</evidence>
<keyword evidence="4" id="KW-0067">ATP-binding</keyword>
<proteinExistence type="predicted"/>